<evidence type="ECO:0000313" key="2">
    <source>
        <dbReference type="EMBL" id="ALA68677.1"/>
    </source>
</evidence>
<sequence length="190" mass="21764">MMPFVRTATETPTFLEKLEARREAKYLKRVEQMSGWLPRWRNQAGRRKLVIALEACLVLMLLSGIALIGALIDMFPSWLGLVWAAVSFIMMFVWTSLNITVDMIDSAPISLLDEYQQDQILSLRGLTYRCYTYFGLAAFLSLIFVGTFVLNENPDWGHYIPYSVGIFGIVAFLFISTLPTVVYAWNLRDE</sequence>
<dbReference type="AlphaFoldDB" id="A0A0K2H3R7"/>
<gene>
    <name evidence="2" type="ORF">CLAC_09975</name>
</gene>
<dbReference type="EMBL" id="CP006841">
    <property type="protein sequence ID" value="ALA68677.1"/>
    <property type="molecule type" value="Genomic_DNA"/>
</dbReference>
<dbReference type="STRING" id="1408189.CLAC_09975"/>
<keyword evidence="1" id="KW-1133">Transmembrane helix</keyword>
<keyword evidence="3" id="KW-1185">Reference proteome</keyword>
<keyword evidence="1" id="KW-0472">Membrane</keyword>
<protein>
    <submittedName>
        <fullName evidence="2">Uncharacterized protein</fullName>
    </submittedName>
</protein>
<evidence type="ECO:0000313" key="3">
    <source>
        <dbReference type="Proteomes" id="UP000058446"/>
    </source>
</evidence>
<feature type="transmembrane region" description="Helical" evidence="1">
    <location>
        <begin position="78"/>
        <end position="97"/>
    </location>
</feature>
<dbReference type="Proteomes" id="UP000058446">
    <property type="component" value="Chromosome"/>
</dbReference>
<feature type="transmembrane region" description="Helical" evidence="1">
    <location>
        <begin position="162"/>
        <end position="185"/>
    </location>
</feature>
<feature type="transmembrane region" description="Helical" evidence="1">
    <location>
        <begin position="130"/>
        <end position="150"/>
    </location>
</feature>
<proteinExistence type="predicted"/>
<feature type="transmembrane region" description="Helical" evidence="1">
    <location>
        <begin position="49"/>
        <end position="72"/>
    </location>
</feature>
<name>A0A0K2H3R7_9CORY</name>
<dbReference type="PATRIC" id="fig|1408189.4.peg.2004"/>
<evidence type="ECO:0000256" key="1">
    <source>
        <dbReference type="SAM" id="Phobius"/>
    </source>
</evidence>
<dbReference type="KEGG" id="clw:CLAC_09975"/>
<accession>A0A0K2H3R7</accession>
<keyword evidence="1" id="KW-0812">Transmembrane</keyword>
<reference evidence="2 3" key="1">
    <citation type="submission" date="2013-10" db="EMBL/GenBank/DDBJ databases">
        <title>Complete genome sequence of Corynebacterium lactis DSM 45799(T), isolated from raw cow milk.</title>
        <authorList>
            <person name="Ruckert C."/>
            <person name="Albersmeier A."/>
            <person name="Lipski A."/>
            <person name="Kalinowski J."/>
        </authorList>
    </citation>
    <scope>NUCLEOTIDE SEQUENCE [LARGE SCALE GENOMIC DNA]</scope>
    <source>
        <strain evidence="2 3">RW2-5</strain>
    </source>
</reference>
<organism evidence="2 3">
    <name type="scientific">Corynebacterium lactis RW2-5</name>
    <dbReference type="NCBI Taxonomy" id="1408189"/>
    <lineage>
        <taxon>Bacteria</taxon>
        <taxon>Bacillati</taxon>
        <taxon>Actinomycetota</taxon>
        <taxon>Actinomycetes</taxon>
        <taxon>Mycobacteriales</taxon>
        <taxon>Corynebacteriaceae</taxon>
        <taxon>Corynebacterium</taxon>
    </lineage>
</organism>